<keyword evidence="2" id="KW-0813">Transport</keyword>
<evidence type="ECO:0000256" key="4">
    <source>
        <dbReference type="SAM" id="SignalP"/>
    </source>
</evidence>
<dbReference type="STRING" id="123899.SAMEA3906487_01108"/>
<dbReference type="InterPro" id="IPR000914">
    <property type="entry name" value="SBP_5_dom"/>
</dbReference>
<dbReference type="GO" id="GO:0043190">
    <property type="term" value="C:ATP-binding cassette (ABC) transporter complex"/>
    <property type="evidence" value="ECO:0007669"/>
    <property type="project" value="InterPro"/>
</dbReference>
<evidence type="ECO:0000313" key="6">
    <source>
        <dbReference type="EMBL" id="SAI68142.1"/>
    </source>
</evidence>
<dbReference type="Gene3D" id="3.10.105.10">
    <property type="entry name" value="Dipeptide-binding Protein, Domain 3"/>
    <property type="match status" value="1"/>
</dbReference>
<dbReference type="AlphaFoldDB" id="A0A157MM85"/>
<dbReference type="RefSeq" id="WP_025514986.1">
    <property type="nucleotide sequence ID" value="NZ_CP016340.1"/>
</dbReference>
<accession>A0A157MM85</accession>
<comment type="similarity">
    <text evidence="1">Belongs to the bacterial solute-binding protein 5 family.</text>
</comment>
<evidence type="ECO:0000259" key="5">
    <source>
        <dbReference type="Pfam" id="PF00496"/>
    </source>
</evidence>
<dbReference type="KEGG" id="btrm:SAMEA390648701108"/>
<dbReference type="PANTHER" id="PTHR30290">
    <property type="entry name" value="PERIPLASMIC BINDING COMPONENT OF ABC TRANSPORTER"/>
    <property type="match status" value="1"/>
</dbReference>
<dbReference type="CDD" id="cd08498">
    <property type="entry name" value="PBP2_NikA_DppA_OppA_like_2"/>
    <property type="match status" value="1"/>
</dbReference>
<dbReference type="PIRSF" id="PIRSF002741">
    <property type="entry name" value="MppA"/>
    <property type="match status" value="1"/>
</dbReference>
<name>A0A157MM85_9BORD</name>
<evidence type="ECO:0000256" key="3">
    <source>
        <dbReference type="ARBA" id="ARBA00022729"/>
    </source>
</evidence>
<feature type="signal peptide" evidence="4">
    <location>
        <begin position="1"/>
        <end position="27"/>
    </location>
</feature>
<dbReference type="Gene3D" id="3.40.190.10">
    <property type="entry name" value="Periplasmic binding protein-like II"/>
    <property type="match status" value="1"/>
</dbReference>
<feature type="domain" description="Solute-binding protein family 5" evidence="5">
    <location>
        <begin position="70"/>
        <end position="450"/>
    </location>
</feature>
<protein>
    <submittedName>
        <fullName evidence="6">Extracellular solute-binding protein</fullName>
    </submittedName>
</protein>
<feature type="chain" id="PRO_5009816510" evidence="4">
    <location>
        <begin position="28"/>
        <end position="534"/>
    </location>
</feature>
<dbReference type="OrthoDB" id="9801799at2"/>
<proteinExistence type="inferred from homology"/>
<evidence type="ECO:0000256" key="1">
    <source>
        <dbReference type="ARBA" id="ARBA00005695"/>
    </source>
</evidence>
<dbReference type="eggNOG" id="COG0747">
    <property type="taxonomic scope" value="Bacteria"/>
</dbReference>
<dbReference type="GO" id="GO:0015833">
    <property type="term" value="P:peptide transport"/>
    <property type="evidence" value="ECO:0007669"/>
    <property type="project" value="TreeGrafter"/>
</dbReference>
<organism evidence="6 7">
    <name type="scientific">Bordetella trematum</name>
    <dbReference type="NCBI Taxonomy" id="123899"/>
    <lineage>
        <taxon>Bacteria</taxon>
        <taxon>Pseudomonadati</taxon>
        <taxon>Pseudomonadota</taxon>
        <taxon>Betaproteobacteria</taxon>
        <taxon>Burkholderiales</taxon>
        <taxon>Alcaligenaceae</taxon>
        <taxon>Bordetella</taxon>
    </lineage>
</organism>
<dbReference type="GeneID" id="56587487"/>
<evidence type="ECO:0000256" key="2">
    <source>
        <dbReference type="ARBA" id="ARBA00022448"/>
    </source>
</evidence>
<dbReference type="GO" id="GO:1904680">
    <property type="term" value="F:peptide transmembrane transporter activity"/>
    <property type="evidence" value="ECO:0007669"/>
    <property type="project" value="TreeGrafter"/>
</dbReference>
<evidence type="ECO:0000313" key="7">
    <source>
        <dbReference type="Proteomes" id="UP000076825"/>
    </source>
</evidence>
<dbReference type="PANTHER" id="PTHR30290:SF9">
    <property type="entry name" value="OLIGOPEPTIDE-BINDING PROTEIN APPA"/>
    <property type="match status" value="1"/>
</dbReference>
<dbReference type="SUPFAM" id="SSF53850">
    <property type="entry name" value="Periplasmic binding protein-like II"/>
    <property type="match status" value="1"/>
</dbReference>
<dbReference type="EMBL" id="LT546645">
    <property type="protein sequence ID" value="SAI68142.1"/>
    <property type="molecule type" value="Genomic_DNA"/>
</dbReference>
<dbReference type="InterPro" id="IPR030678">
    <property type="entry name" value="Peptide/Ni-bd"/>
</dbReference>
<dbReference type="GO" id="GO:0030288">
    <property type="term" value="C:outer membrane-bounded periplasmic space"/>
    <property type="evidence" value="ECO:0007669"/>
    <property type="project" value="UniProtKB-ARBA"/>
</dbReference>
<dbReference type="Proteomes" id="UP000076825">
    <property type="component" value="Chromosome 1"/>
</dbReference>
<keyword evidence="7" id="KW-1185">Reference proteome</keyword>
<keyword evidence="3 4" id="KW-0732">Signal</keyword>
<dbReference type="Pfam" id="PF00496">
    <property type="entry name" value="SBP_bac_5"/>
    <property type="match status" value="1"/>
</dbReference>
<sequence length="534" mass="59195">MRITSALKYSAMALALSAAALSGTVQAKTLRWSYQGDATTMDPMALNETFTLGFQGNIYETLAGYDGDLKLVPLLAESWTNPEPNKWVFKLREGVKFHDGSPFTADDVIFSWKRALTPGSDMKAYASKAADIKKVDDYTIEVTTPTPNPILPREWTFLYIMSKDWSEKNKTTEATNVKGDNQGNYANLHANGTGPFMLVERQPDVKTVLKRYDGYWNKDIPTNVDEVVFQPISQEATRVAALISGEMDIVQPVPVQDWKRLEDAKGVKPLSAPEARAIFIGMDQHRDELLFSDVKGKNPFKDARVREAVVLAVDTKAINDKIMRGAAQPLGSLVATSVNGYNDSYGAPTKTDIERAKKLLAEAGYPKGFSVTLDCPNDRYVNDEKICQAVAGMLARVGIKINLLAQNKSKYFGKILLQAGNDTSMYMLGWTPSSTDAHNVLLNLASCRDAKTAAGQFNLGGYCNPKVDELQRQIGVETDQDKRNAMIKEAFEIVRNDYGYLPLHQQPISWGVKDDIKVVQRADDVLDLRNVVMP</sequence>
<dbReference type="PATRIC" id="fig|123899.6.peg.1086"/>
<dbReference type="InterPro" id="IPR039424">
    <property type="entry name" value="SBP_5"/>
</dbReference>
<gene>
    <name evidence="6" type="primary">gsiB_2</name>
    <name evidence="6" type="ORF">SAMEA3906487_01108</name>
</gene>
<reference evidence="6 7" key="1">
    <citation type="submission" date="2016-04" db="EMBL/GenBank/DDBJ databases">
        <authorList>
            <consortium name="Pathogen Informatics"/>
        </authorList>
    </citation>
    <scope>NUCLEOTIDE SEQUENCE [LARGE SCALE GENOMIC DNA]</scope>
    <source>
        <strain evidence="6 7">H044680328</strain>
    </source>
</reference>